<dbReference type="Proteomes" id="UP001341297">
    <property type="component" value="Unassembled WGS sequence"/>
</dbReference>
<dbReference type="EMBL" id="LECW02000035">
    <property type="protein sequence ID" value="KRT92030.1"/>
    <property type="molecule type" value="Genomic_DNA"/>
</dbReference>
<dbReference type="Pfam" id="PF10925">
    <property type="entry name" value="DUF2680"/>
    <property type="match status" value="1"/>
</dbReference>
<accession>A0A0J6HI46</accession>
<reference evidence="3" key="2">
    <citation type="submission" date="2015-10" db="EMBL/GenBank/DDBJ databases">
        <authorList>
            <person name="Gilbert D.G."/>
        </authorList>
    </citation>
    <scope>NUCLEOTIDE SEQUENCE</scope>
    <source>
        <strain evidence="3">GO-13</strain>
    </source>
</reference>
<evidence type="ECO:0000313" key="3">
    <source>
        <dbReference type="EMBL" id="KRT92030.1"/>
    </source>
</evidence>
<dbReference type="AlphaFoldDB" id="A0A0J6HI46"/>
<dbReference type="InterPro" id="IPR024485">
    <property type="entry name" value="DUF2680"/>
</dbReference>
<dbReference type="PATRIC" id="fig|1664069.3.peg.3244"/>
<name>A0A0J6HI46_9BACI</name>
<evidence type="ECO:0000313" key="5">
    <source>
        <dbReference type="Proteomes" id="UP000036168"/>
    </source>
</evidence>
<evidence type="ECO:0000313" key="6">
    <source>
        <dbReference type="Proteomes" id="UP001341297"/>
    </source>
</evidence>
<comment type="caution">
    <text evidence="3">The sequence shown here is derived from an EMBL/GenBank/DDBJ whole genome shotgun (WGS) entry which is preliminary data.</text>
</comment>
<evidence type="ECO:0000256" key="2">
    <source>
        <dbReference type="SAM" id="SignalP"/>
    </source>
</evidence>
<dbReference type="RefSeq" id="WP_048406565.1">
    <property type="nucleotide sequence ID" value="NZ_CP023481.1"/>
</dbReference>
<dbReference type="EMBL" id="JARRTL010000018">
    <property type="protein sequence ID" value="MEC0486475.1"/>
    <property type="molecule type" value="Genomic_DNA"/>
</dbReference>
<gene>
    <name evidence="3" type="ORF">AB447_222825</name>
    <name evidence="4" type="ORF">P8828_16935</name>
</gene>
<feature type="region of interest" description="Disordered" evidence="1">
    <location>
        <begin position="86"/>
        <end position="107"/>
    </location>
</feature>
<dbReference type="OrthoDB" id="2883543at2"/>
<evidence type="ECO:0000256" key="1">
    <source>
        <dbReference type="SAM" id="MobiDB-lite"/>
    </source>
</evidence>
<keyword evidence="6" id="KW-1185">Reference proteome</keyword>
<feature type="compositionally biased region" description="Basic and acidic residues" evidence="1">
    <location>
        <begin position="86"/>
        <end position="99"/>
    </location>
</feature>
<protein>
    <submittedName>
        <fullName evidence="4">YckD family protein</fullName>
    </submittedName>
</protein>
<keyword evidence="2" id="KW-0732">Signal</keyword>
<dbReference type="STRING" id="1664069.BGLY_0863"/>
<feature type="signal peptide" evidence="2">
    <location>
        <begin position="1"/>
        <end position="23"/>
    </location>
</feature>
<feature type="chain" id="PRO_5043848062" evidence="2">
    <location>
        <begin position="24"/>
        <end position="107"/>
    </location>
</feature>
<dbReference type="Proteomes" id="UP000036168">
    <property type="component" value="Unassembled WGS sequence"/>
</dbReference>
<sequence length="107" mass="12953">MRKLWLSLLVIAPLSFFVPLSEAHGETRVYQDLTEQQKSELASMQRDIMEKKKQLINKYVEYGIIDQERGKEIKSHIEQRYDKEKKNGFMPKWHQDKEKKFHKHHMP</sequence>
<reference evidence="4 6" key="3">
    <citation type="submission" date="2023-03" db="EMBL/GenBank/DDBJ databases">
        <title>Agriculturally important microbes genome sequencing.</title>
        <authorList>
            <person name="Dunlap C."/>
        </authorList>
    </citation>
    <scope>NUCLEOTIDE SEQUENCE [LARGE SCALE GENOMIC DNA]</scope>
    <source>
        <strain evidence="4 6">CBP-3203</strain>
    </source>
</reference>
<organism evidence="3 5">
    <name type="scientific">Bacillus glycinifermentans</name>
    <dbReference type="NCBI Taxonomy" id="1664069"/>
    <lineage>
        <taxon>Bacteria</taxon>
        <taxon>Bacillati</taxon>
        <taxon>Bacillota</taxon>
        <taxon>Bacilli</taxon>
        <taxon>Bacillales</taxon>
        <taxon>Bacillaceae</taxon>
        <taxon>Bacillus</taxon>
    </lineage>
</organism>
<proteinExistence type="predicted"/>
<reference evidence="3 5" key="1">
    <citation type="journal article" date="2015" name="Int. J. Syst. Evol. Microbiol.">
        <title>Bacillus glycinifermentans sp. nov., isolated from fermented soybean paste.</title>
        <authorList>
            <person name="Kim S.J."/>
            <person name="Dunlap C.A."/>
            <person name="Kwon S.W."/>
            <person name="Rooney A.P."/>
        </authorList>
    </citation>
    <scope>NUCLEOTIDE SEQUENCE [LARGE SCALE GENOMIC DNA]</scope>
    <source>
        <strain evidence="3 5">GO-13</strain>
    </source>
</reference>
<evidence type="ECO:0000313" key="4">
    <source>
        <dbReference type="EMBL" id="MEC0486475.1"/>
    </source>
</evidence>